<reference evidence="1" key="1">
    <citation type="journal article" date="2020" name="New Phytol.">
        <title>Comparative genomics reveals dynamic genome evolution in host specialist ectomycorrhizal fungi.</title>
        <authorList>
            <person name="Lofgren L.A."/>
            <person name="Nguyen N.H."/>
            <person name="Vilgalys R."/>
            <person name="Ruytinx J."/>
            <person name="Liao H.L."/>
            <person name="Branco S."/>
            <person name="Kuo A."/>
            <person name="LaButti K."/>
            <person name="Lipzen A."/>
            <person name="Andreopoulos W."/>
            <person name="Pangilinan J."/>
            <person name="Riley R."/>
            <person name="Hundley H."/>
            <person name="Na H."/>
            <person name="Barry K."/>
            <person name="Grigoriev I.V."/>
            <person name="Stajich J.E."/>
            <person name="Kennedy P.G."/>
        </authorList>
    </citation>
    <scope>NUCLEOTIDE SEQUENCE</scope>
    <source>
        <strain evidence="1">S12</strain>
    </source>
</reference>
<name>A0A9P7AAD6_9AGAM</name>
<comment type="caution">
    <text evidence="1">The sequence shown here is derived from an EMBL/GenBank/DDBJ whole genome shotgun (WGS) entry which is preliminary data.</text>
</comment>
<dbReference type="Proteomes" id="UP000719766">
    <property type="component" value="Unassembled WGS sequence"/>
</dbReference>
<proteinExistence type="predicted"/>
<keyword evidence="2" id="KW-1185">Reference proteome</keyword>
<dbReference type="OrthoDB" id="2711430at2759"/>
<evidence type="ECO:0000313" key="2">
    <source>
        <dbReference type="Proteomes" id="UP000719766"/>
    </source>
</evidence>
<dbReference type="GeneID" id="64594815"/>
<accession>A0A9P7AAD6</accession>
<protein>
    <submittedName>
        <fullName evidence="1">Uncharacterized protein</fullName>
    </submittedName>
</protein>
<organism evidence="1 2">
    <name type="scientific">Suillus plorans</name>
    <dbReference type="NCBI Taxonomy" id="116603"/>
    <lineage>
        <taxon>Eukaryota</taxon>
        <taxon>Fungi</taxon>
        <taxon>Dikarya</taxon>
        <taxon>Basidiomycota</taxon>
        <taxon>Agaricomycotina</taxon>
        <taxon>Agaricomycetes</taxon>
        <taxon>Agaricomycetidae</taxon>
        <taxon>Boletales</taxon>
        <taxon>Suillineae</taxon>
        <taxon>Suillaceae</taxon>
        <taxon>Suillus</taxon>
    </lineage>
</organism>
<gene>
    <name evidence="1" type="ORF">HD556DRAFT_1314997</name>
</gene>
<dbReference type="EMBL" id="JABBWE010000140">
    <property type="protein sequence ID" value="KAG1784520.1"/>
    <property type="molecule type" value="Genomic_DNA"/>
</dbReference>
<dbReference type="RefSeq" id="XP_041152005.1">
    <property type="nucleotide sequence ID" value="XM_041301051.1"/>
</dbReference>
<evidence type="ECO:0000313" key="1">
    <source>
        <dbReference type="EMBL" id="KAG1784520.1"/>
    </source>
</evidence>
<sequence length="144" mass="15553">MAEYYSNLLYLKTIRAWETKFGGIITSPTPKHRIRCFWVSGLAGFGCGFSGLRRIMTTNVGKASGQSNIYAKVAADDFGSEVHVNKHEALRTMGKHVIALATTGASKTGWDTDRTSARENIGSAAAEMSGPLVKVSDLLEVINV</sequence>
<dbReference type="AlphaFoldDB" id="A0A9P7AAD6"/>